<protein>
    <submittedName>
        <fullName evidence="4">Uncharacterized protein LOC103513669</fullName>
    </submittedName>
</protein>
<keyword evidence="3" id="KW-1185">Reference proteome</keyword>
<dbReference type="GeneID" id="103513669"/>
<organism evidence="3 4">
    <name type="scientific">Diaphorina citri</name>
    <name type="common">Asian citrus psyllid</name>
    <dbReference type="NCBI Taxonomy" id="121845"/>
    <lineage>
        <taxon>Eukaryota</taxon>
        <taxon>Metazoa</taxon>
        <taxon>Ecdysozoa</taxon>
        <taxon>Arthropoda</taxon>
        <taxon>Hexapoda</taxon>
        <taxon>Insecta</taxon>
        <taxon>Pterygota</taxon>
        <taxon>Neoptera</taxon>
        <taxon>Paraneoptera</taxon>
        <taxon>Hemiptera</taxon>
        <taxon>Sternorrhyncha</taxon>
        <taxon>Psylloidea</taxon>
        <taxon>Psyllidae</taxon>
        <taxon>Diaphorininae</taxon>
        <taxon>Diaphorina</taxon>
    </lineage>
</organism>
<dbReference type="Proteomes" id="UP000079169">
    <property type="component" value="Unplaced"/>
</dbReference>
<accession>A0A3Q0J6M0</accession>
<feature type="region of interest" description="Disordered" evidence="1">
    <location>
        <begin position="138"/>
        <end position="178"/>
    </location>
</feature>
<dbReference type="RefSeq" id="XP_026682608.1">
    <property type="nucleotide sequence ID" value="XM_026826807.1"/>
</dbReference>
<evidence type="ECO:0000256" key="1">
    <source>
        <dbReference type="SAM" id="MobiDB-lite"/>
    </source>
</evidence>
<proteinExistence type="predicted"/>
<dbReference type="AlphaFoldDB" id="A0A3Q0J6M0"/>
<sequence>MSCMNDPGGPEEDGDWYTNDWRWRTEEEEELFFWGKPFVPPPPRPPYWEDTESLVLTDGLTTCDLCSWALDPPPATLIDVRGHGLSWTITLVIVSIISAVIGAVVMVTLLHCRREGASSSSGSGSHRSRNFFCLGRRRRHGKARHSSPTSRLNNENKTLNNNSHKANNHDTESTLSRTSSSNNLCFVFHPCGKSNQSRHEFNMTSLKKSSNHSSALCFTRAHEYPGLSDLCFVFHPCGKSNQPRHEFNMTSLKKSSNHYTVDESYQHPVYGDGDDPVYQIEEAVYTELDGVPHSTSTPAYQNTGFLQCDIEHTSSAPSSAYYSDFSESTNTRQYECIGDPLPPAPTRNATKSQLSVINETLHNVPSDYI</sequence>
<dbReference type="KEGG" id="dci:103513669"/>
<reference evidence="4" key="1">
    <citation type="submission" date="2025-08" db="UniProtKB">
        <authorList>
            <consortium name="RefSeq"/>
        </authorList>
    </citation>
    <scope>IDENTIFICATION</scope>
</reference>
<keyword evidence="2" id="KW-1133">Transmembrane helix</keyword>
<name>A0A3Q0J6M0_DIACI</name>
<dbReference type="PaxDb" id="121845-A0A3Q0J6M0"/>
<keyword evidence="2" id="KW-0472">Membrane</keyword>
<feature type="transmembrane region" description="Helical" evidence="2">
    <location>
        <begin position="87"/>
        <end position="110"/>
    </location>
</feature>
<dbReference type="STRING" id="121845.A0A3Q0J6M0"/>
<gene>
    <name evidence="4" type="primary">LOC103513669</name>
</gene>
<feature type="compositionally biased region" description="Low complexity" evidence="1">
    <location>
        <begin position="153"/>
        <end position="162"/>
    </location>
</feature>
<evidence type="ECO:0000313" key="4">
    <source>
        <dbReference type="RefSeq" id="XP_026682608.1"/>
    </source>
</evidence>
<evidence type="ECO:0000313" key="3">
    <source>
        <dbReference type="Proteomes" id="UP000079169"/>
    </source>
</evidence>
<keyword evidence="2" id="KW-0812">Transmembrane</keyword>
<evidence type="ECO:0000256" key="2">
    <source>
        <dbReference type="SAM" id="Phobius"/>
    </source>
</evidence>